<protein>
    <submittedName>
        <fullName evidence="2">Uncharacterized protein</fullName>
    </submittedName>
</protein>
<feature type="region of interest" description="Disordered" evidence="1">
    <location>
        <begin position="61"/>
        <end position="102"/>
    </location>
</feature>
<sequence length="102" mass="10640">MSEKISQRDAMFGNGNLVEPELQDGILVKSTFDNDQIPNFSYLVGRIDNHQAEVGPCLSTPNAATTLAGGAAGGGSTAASGARRPSSTEGEEAYRWPKAGRA</sequence>
<evidence type="ECO:0000256" key="1">
    <source>
        <dbReference type="SAM" id="MobiDB-lite"/>
    </source>
</evidence>
<keyword evidence="3" id="KW-1185">Reference proteome</keyword>
<evidence type="ECO:0000313" key="3">
    <source>
        <dbReference type="Proteomes" id="UP000823388"/>
    </source>
</evidence>
<reference evidence="2" key="1">
    <citation type="submission" date="2020-05" db="EMBL/GenBank/DDBJ databases">
        <title>WGS assembly of Panicum virgatum.</title>
        <authorList>
            <person name="Lovell J.T."/>
            <person name="Jenkins J."/>
            <person name="Shu S."/>
            <person name="Juenger T.E."/>
            <person name="Schmutz J."/>
        </authorList>
    </citation>
    <scope>NUCLEOTIDE SEQUENCE</scope>
    <source>
        <strain evidence="2">AP13</strain>
    </source>
</reference>
<proteinExistence type="predicted"/>
<gene>
    <name evidence="2" type="ORF">PVAP13_5NG191762</name>
</gene>
<comment type="caution">
    <text evidence="2">The sequence shown here is derived from an EMBL/GenBank/DDBJ whole genome shotgun (WGS) entry which is preliminary data.</text>
</comment>
<dbReference type="EMBL" id="CM029046">
    <property type="protein sequence ID" value="KAG2588032.1"/>
    <property type="molecule type" value="Genomic_DNA"/>
</dbReference>
<dbReference type="AlphaFoldDB" id="A0A8T0RNV2"/>
<dbReference type="Proteomes" id="UP000823388">
    <property type="component" value="Chromosome 5N"/>
</dbReference>
<name>A0A8T0RNV2_PANVG</name>
<organism evidence="2 3">
    <name type="scientific">Panicum virgatum</name>
    <name type="common">Blackwell switchgrass</name>
    <dbReference type="NCBI Taxonomy" id="38727"/>
    <lineage>
        <taxon>Eukaryota</taxon>
        <taxon>Viridiplantae</taxon>
        <taxon>Streptophyta</taxon>
        <taxon>Embryophyta</taxon>
        <taxon>Tracheophyta</taxon>
        <taxon>Spermatophyta</taxon>
        <taxon>Magnoliopsida</taxon>
        <taxon>Liliopsida</taxon>
        <taxon>Poales</taxon>
        <taxon>Poaceae</taxon>
        <taxon>PACMAD clade</taxon>
        <taxon>Panicoideae</taxon>
        <taxon>Panicodae</taxon>
        <taxon>Paniceae</taxon>
        <taxon>Panicinae</taxon>
        <taxon>Panicum</taxon>
        <taxon>Panicum sect. Hiantes</taxon>
    </lineage>
</organism>
<accession>A0A8T0RNV2</accession>
<evidence type="ECO:0000313" key="2">
    <source>
        <dbReference type="EMBL" id="KAG2588032.1"/>
    </source>
</evidence>